<proteinExistence type="predicted"/>
<evidence type="ECO:0000256" key="3">
    <source>
        <dbReference type="ARBA" id="ARBA00022553"/>
    </source>
</evidence>
<dbReference type="SMART" id="SM00387">
    <property type="entry name" value="HATPase_c"/>
    <property type="match status" value="1"/>
</dbReference>
<dbReference type="Pfam" id="PF02518">
    <property type="entry name" value="HATPase_c"/>
    <property type="match status" value="1"/>
</dbReference>
<dbReference type="Gene3D" id="3.40.50.2300">
    <property type="match status" value="1"/>
</dbReference>
<evidence type="ECO:0000256" key="5">
    <source>
        <dbReference type="ARBA" id="ARBA00022777"/>
    </source>
</evidence>
<feature type="domain" description="Response regulatory" evidence="8">
    <location>
        <begin position="1"/>
        <end position="118"/>
    </location>
</feature>
<dbReference type="EMBL" id="JAEHFV010000001">
    <property type="protein sequence ID" value="MBK0368918.1"/>
    <property type="molecule type" value="Genomic_DNA"/>
</dbReference>
<dbReference type="PRINTS" id="PR00344">
    <property type="entry name" value="BCTRLSENSOR"/>
</dbReference>
<keyword evidence="5" id="KW-0418">Kinase</keyword>
<keyword evidence="10" id="KW-1185">Reference proteome</keyword>
<dbReference type="RefSeq" id="WP_200104829.1">
    <property type="nucleotide sequence ID" value="NZ_JAEHFV010000001.1"/>
</dbReference>
<evidence type="ECO:0000256" key="1">
    <source>
        <dbReference type="ARBA" id="ARBA00000085"/>
    </source>
</evidence>
<dbReference type="Gene3D" id="1.10.287.130">
    <property type="match status" value="1"/>
</dbReference>
<name>A0A934PL40_9FLAO</name>
<dbReference type="SUPFAM" id="SSF47384">
    <property type="entry name" value="Homodimeric domain of signal transducing histidine kinase"/>
    <property type="match status" value="1"/>
</dbReference>
<keyword evidence="4" id="KW-0808">Transferase</keyword>
<reference evidence="9" key="1">
    <citation type="submission" date="2020-12" db="EMBL/GenBank/DDBJ databases">
        <title>Bacterial novel species Flavobacterium sp. SE-1-e isolated from soil.</title>
        <authorList>
            <person name="Jung H.-Y."/>
        </authorList>
    </citation>
    <scope>NUCLEOTIDE SEQUENCE</scope>
    <source>
        <strain evidence="9">SE-1-e</strain>
    </source>
</reference>
<dbReference type="GO" id="GO:0005886">
    <property type="term" value="C:plasma membrane"/>
    <property type="evidence" value="ECO:0007669"/>
    <property type="project" value="TreeGrafter"/>
</dbReference>
<dbReference type="GO" id="GO:0000155">
    <property type="term" value="F:phosphorelay sensor kinase activity"/>
    <property type="evidence" value="ECO:0007669"/>
    <property type="project" value="InterPro"/>
</dbReference>
<comment type="caution">
    <text evidence="9">The sequence shown here is derived from an EMBL/GenBank/DDBJ whole genome shotgun (WGS) entry which is preliminary data.</text>
</comment>
<dbReference type="Proteomes" id="UP000609172">
    <property type="component" value="Unassembled WGS sequence"/>
</dbReference>
<evidence type="ECO:0000256" key="2">
    <source>
        <dbReference type="ARBA" id="ARBA00012438"/>
    </source>
</evidence>
<sequence>MILIVDDIEANIIALRKILELHNLEVDTANSGEEALKKILRTEYSLIIMDVQMPKMDGFEVAEILAGNKKTKDIPVIFLSAVNKQKKFISKGYETGGVEYITKPVDPDLLILKVKTFLKIYNQQNELKIVRDLLSKEIEIRKKDQENLENIVAERTKELVLKNEELEMRNHELQQFSWVVSHDLKEPVRKIQIFIKIIKEKFLIQEEKSLDYIDRTIRSAERMQNLITDLLEYSRLSSNVSPQETDLNLIINEVIADFDYLIEKKEATILVDNMPTLTAIPSQMRQIFQNLIGNSLKFAQDDVLPLIQITSELIAEKSFDSEVSENGNYCRIKVKDNGIGFDENYIDRIFMIFQSLNDRSAYEGTGIGLAIAKKIIEKHNGLITAQSAPNKGATFIIILPLTNQINLLQ</sequence>
<dbReference type="InterPro" id="IPR011006">
    <property type="entry name" value="CheY-like_superfamily"/>
</dbReference>
<comment type="catalytic activity">
    <reaction evidence="1">
        <text>ATP + protein L-histidine = ADP + protein N-phospho-L-histidine.</text>
        <dbReference type="EC" id="2.7.13.3"/>
    </reaction>
</comment>
<dbReference type="InterPro" id="IPR005467">
    <property type="entry name" value="His_kinase_dom"/>
</dbReference>
<keyword evidence="3 6" id="KW-0597">Phosphoprotein</keyword>
<dbReference type="SUPFAM" id="SSF55874">
    <property type="entry name" value="ATPase domain of HSP90 chaperone/DNA topoisomerase II/histidine kinase"/>
    <property type="match status" value="1"/>
</dbReference>
<dbReference type="EC" id="2.7.13.3" evidence="2"/>
<dbReference type="SMART" id="SM00448">
    <property type="entry name" value="REC"/>
    <property type="match status" value="1"/>
</dbReference>
<dbReference type="InterPro" id="IPR004358">
    <property type="entry name" value="Sig_transdc_His_kin-like_C"/>
</dbReference>
<dbReference type="SMART" id="SM00388">
    <property type="entry name" value="HisKA"/>
    <property type="match status" value="1"/>
</dbReference>
<accession>A0A934PL40</accession>
<dbReference type="PROSITE" id="PS50109">
    <property type="entry name" value="HIS_KIN"/>
    <property type="match status" value="1"/>
</dbReference>
<dbReference type="InterPro" id="IPR003594">
    <property type="entry name" value="HATPase_dom"/>
</dbReference>
<dbReference type="PANTHER" id="PTHR43047">
    <property type="entry name" value="TWO-COMPONENT HISTIDINE PROTEIN KINASE"/>
    <property type="match status" value="1"/>
</dbReference>
<evidence type="ECO:0000259" key="7">
    <source>
        <dbReference type="PROSITE" id="PS50109"/>
    </source>
</evidence>
<evidence type="ECO:0000256" key="6">
    <source>
        <dbReference type="PROSITE-ProRule" id="PRU00169"/>
    </source>
</evidence>
<dbReference type="InterPro" id="IPR003661">
    <property type="entry name" value="HisK_dim/P_dom"/>
</dbReference>
<feature type="domain" description="Histidine kinase" evidence="7">
    <location>
        <begin position="179"/>
        <end position="403"/>
    </location>
</feature>
<evidence type="ECO:0000313" key="10">
    <source>
        <dbReference type="Proteomes" id="UP000609172"/>
    </source>
</evidence>
<protein>
    <recommendedName>
        <fullName evidence="2">histidine kinase</fullName>
        <ecNumber evidence="2">2.7.13.3</ecNumber>
    </recommendedName>
</protein>
<dbReference type="InterPro" id="IPR036890">
    <property type="entry name" value="HATPase_C_sf"/>
</dbReference>
<evidence type="ECO:0000259" key="8">
    <source>
        <dbReference type="PROSITE" id="PS50110"/>
    </source>
</evidence>
<dbReference type="Pfam" id="PF00512">
    <property type="entry name" value="HisKA"/>
    <property type="match status" value="1"/>
</dbReference>
<dbReference type="Gene3D" id="3.30.565.10">
    <property type="entry name" value="Histidine kinase-like ATPase, C-terminal domain"/>
    <property type="match status" value="1"/>
</dbReference>
<dbReference type="InterPro" id="IPR036097">
    <property type="entry name" value="HisK_dim/P_sf"/>
</dbReference>
<evidence type="ECO:0000256" key="4">
    <source>
        <dbReference type="ARBA" id="ARBA00022679"/>
    </source>
</evidence>
<dbReference type="InterPro" id="IPR001789">
    <property type="entry name" value="Sig_transdc_resp-reg_receiver"/>
</dbReference>
<evidence type="ECO:0000313" key="9">
    <source>
        <dbReference type="EMBL" id="MBK0368918.1"/>
    </source>
</evidence>
<dbReference type="GO" id="GO:0009927">
    <property type="term" value="F:histidine phosphotransfer kinase activity"/>
    <property type="evidence" value="ECO:0007669"/>
    <property type="project" value="TreeGrafter"/>
</dbReference>
<dbReference type="SUPFAM" id="SSF52172">
    <property type="entry name" value="CheY-like"/>
    <property type="match status" value="1"/>
</dbReference>
<dbReference type="CDD" id="cd00082">
    <property type="entry name" value="HisKA"/>
    <property type="match status" value="1"/>
</dbReference>
<dbReference type="AlphaFoldDB" id="A0A934PL40"/>
<dbReference type="Pfam" id="PF00072">
    <property type="entry name" value="Response_reg"/>
    <property type="match status" value="1"/>
</dbReference>
<dbReference type="PANTHER" id="PTHR43047:SF72">
    <property type="entry name" value="OSMOSENSING HISTIDINE PROTEIN KINASE SLN1"/>
    <property type="match status" value="1"/>
</dbReference>
<gene>
    <name evidence="9" type="ORF">I5M07_03635</name>
</gene>
<organism evidence="9 10">
    <name type="scientific">Flavobacterium agrisoli</name>
    <dbReference type="NCBI Taxonomy" id="2793066"/>
    <lineage>
        <taxon>Bacteria</taxon>
        <taxon>Pseudomonadati</taxon>
        <taxon>Bacteroidota</taxon>
        <taxon>Flavobacteriia</taxon>
        <taxon>Flavobacteriales</taxon>
        <taxon>Flavobacteriaceae</taxon>
        <taxon>Flavobacterium</taxon>
    </lineage>
</organism>
<dbReference type="PROSITE" id="PS50110">
    <property type="entry name" value="RESPONSE_REGULATORY"/>
    <property type="match status" value="1"/>
</dbReference>
<dbReference type="FunFam" id="3.30.565.10:FF:000006">
    <property type="entry name" value="Sensor histidine kinase WalK"/>
    <property type="match status" value="1"/>
</dbReference>
<feature type="modified residue" description="4-aspartylphosphate" evidence="6">
    <location>
        <position position="50"/>
    </location>
</feature>